<dbReference type="GO" id="GO:0016740">
    <property type="term" value="F:transferase activity"/>
    <property type="evidence" value="ECO:0007669"/>
    <property type="project" value="UniProtKB-KW"/>
</dbReference>
<organism evidence="10 11">
    <name type="scientific">Huiozyma naganishii (strain ATCC MYA-139 / BCRC 22969 / CBS 8797 / KCTC 17520 / NBRC 10181 / NCYC 3082 / Yp74L-3)</name>
    <name type="common">Yeast</name>
    <name type="synonym">Kazachstania naganishii</name>
    <dbReference type="NCBI Taxonomy" id="1071383"/>
    <lineage>
        <taxon>Eukaryota</taxon>
        <taxon>Fungi</taxon>
        <taxon>Dikarya</taxon>
        <taxon>Ascomycota</taxon>
        <taxon>Saccharomycotina</taxon>
        <taxon>Saccharomycetes</taxon>
        <taxon>Saccharomycetales</taxon>
        <taxon>Saccharomycetaceae</taxon>
        <taxon>Huiozyma</taxon>
    </lineage>
</organism>
<reference evidence="10 11" key="1">
    <citation type="journal article" date="2011" name="Proc. Natl. Acad. Sci. U.S.A.">
        <title>Evolutionary erosion of yeast sex chromosomes by mating-type switching accidents.</title>
        <authorList>
            <person name="Gordon J.L."/>
            <person name="Armisen D."/>
            <person name="Proux-Wera E."/>
            <person name="Oheigeartaigh S.S."/>
            <person name="Byrne K.P."/>
            <person name="Wolfe K.H."/>
        </authorList>
    </citation>
    <scope>NUCLEOTIDE SEQUENCE [LARGE SCALE GENOMIC DNA]</scope>
    <source>
        <strain evidence="11">ATCC MYA-139 / BCRC 22969 / CBS 8797 / CCRC 22969 / KCTC 17520 / NBRC 10181 / NCYC 3082</strain>
    </source>
</reference>
<dbReference type="Proteomes" id="UP000006310">
    <property type="component" value="Chromosome 10"/>
</dbReference>
<keyword evidence="3 7" id="KW-0833">Ubl conjugation pathway</keyword>
<evidence type="ECO:0000256" key="3">
    <source>
        <dbReference type="ARBA" id="ARBA00022786"/>
    </source>
</evidence>
<dbReference type="InterPro" id="IPR023313">
    <property type="entry name" value="UBQ-conjugating_AS"/>
</dbReference>
<keyword evidence="11" id="KW-1185">Reference proteome</keyword>
<evidence type="ECO:0000256" key="7">
    <source>
        <dbReference type="RuleBase" id="RU362109"/>
    </source>
</evidence>
<dbReference type="InterPro" id="IPR050113">
    <property type="entry name" value="Ub_conjugating_enzyme"/>
</dbReference>
<dbReference type="RefSeq" id="XP_022466554.1">
    <property type="nucleotide sequence ID" value="XM_022610238.1"/>
</dbReference>
<dbReference type="HOGENOM" id="CLU_030988_1_1_1"/>
<protein>
    <recommendedName>
        <fullName evidence="9">UBC core domain-containing protein</fullName>
    </recommendedName>
</protein>
<dbReference type="PROSITE" id="PS00183">
    <property type="entry name" value="UBC_1"/>
    <property type="match status" value="1"/>
</dbReference>
<evidence type="ECO:0000256" key="2">
    <source>
        <dbReference type="ARBA" id="ARBA00022741"/>
    </source>
</evidence>
<dbReference type="InterPro" id="IPR016135">
    <property type="entry name" value="UBQ-conjugating_enzyme/RWD"/>
</dbReference>
<evidence type="ECO:0000256" key="8">
    <source>
        <dbReference type="SAM" id="MobiDB-lite"/>
    </source>
</evidence>
<dbReference type="STRING" id="1071383.J7S9U8"/>
<evidence type="ECO:0000313" key="10">
    <source>
        <dbReference type="EMBL" id="CCK72309.1"/>
    </source>
</evidence>
<dbReference type="AlphaFoldDB" id="J7S9U8"/>
<dbReference type="PROSITE" id="PS50127">
    <property type="entry name" value="UBC_2"/>
    <property type="match status" value="1"/>
</dbReference>
<sequence>MSYGNTDSAAGLLLRQFRELRDPRRRMPCFHIELVEKSNIFEWEVGFMVTNEDSIYHGAYLTGLLCFPRNFPFSPPTFLFCPPIYHPNVFSNGSLCISILHECGDDTNEEPDSETWSPVQTVETVLISIISLLDDPNVSSPANVDAAVEYKNARQEYNKRVILEVEASKKNMPPGMVYPASAVDPSPTSLQEKTPVEEFWQDVDDDDDGGGLQFESD</sequence>
<accession>J7S9U8</accession>
<evidence type="ECO:0000313" key="11">
    <source>
        <dbReference type="Proteomes" id="UP000006310"/>
    </source>
</evidence>
<name>J7S9U8_HUIN7</name>
<dbReference type="GO" id="GO:0005524">
    <property type="term" value="F:ATP binding"/>
    <property type="evidence" value="ECO:0007669"/>
    <property type="project" value="UniProtKB-UniRule"/>
</dbReference>
<dbReference type="InterPro" id="IPR000608">
    <property type="entry name" value="UBC"/>
</dbReference>
<comment type="pathway">
    <text evidence="5">Protein modification.</text>
</comment>
<feature type="active site" description="Glycyl thioester intermediate" evidence="6">
    <location>
        <position position="96"/>
    </location>
</feature>
<feature type="region of interest" description="Disordered" evidence="8">
    <location>
        <begin position="175"/>
        <end position="196"/>
    </location>
</feature>
<dbReference type="EMBL" id="HE978323">
    <property type="protein sequence ID" value="CCK72309.1"/>
    <property type="molecule type" value="Genomic_DNA"/>
</dbReference>
<dbReference type="PANTHER" id="PTHR24067">
    <property type="entry name" value="UBIQUITIN-CONJUGATING ENZYME E2"/>
    <property type="match status" value="1"/>
</dbReference>
<dbReference type="Pfam" id="PF00179">
    <property type="entry name" value="UQ_con"/>
    <property type="match status" value="1"/>
</dbReference>
<evidence type="ECO:0000256" key="4">
    <source>
        <dbReference type="ARBA" id="ARBA00022840"/>
    </source>
</evidence>
<evidence type="ECO:0000259" key="9">
    <source>
        <dbReference type="PROSITE" id="PS50127"/>
    </source>
</evidence>
<keyword evidence="2 7" id="KW-0547">Nucleotide-binding</keyword>
<evidence type="ECO:0000256" key="1">
    <source>
        <dbReference type="ARBA" id="ARBA00022679"/>
    </source>
</evidence>
<comment type="similarity">
    <text evidence="7">Belongs to the ubiquitin-conjugating enzyme family.</text>
</comment>
<dbReference type="eggNOG" id="KOG0425">
    <property type="taxonomic scope" value="Eukaryota"/>
</dbReference>
<keyword evidence="1" id="KW-0808">Transferase</keyword>
<dbReference type="OrthoDB" id="19692at2759"/>
<dbReference type="Gene3D" id="3.10.110.10">
    <property type="entry name" value="Ubiquitin Conjugating Enzyme"/>
    <property type="match status" value="1"/>
</dbReference>
<dbReference type="GeneID" id="34528064"/>
<proteinExistence type="inferred from homology"/>
<dbReference type="SMART" id="SM00212">
    <property type="entry name" value="UBCc"/>
    <property type="match status" value="1"/>
</dbReference>
<evidence type="ECO:0000256" key="5">
    <source>
        <dbReference type="ARBA" id="ARBA00043952"/>
    </source>
</evidence>
<keyword evidence="4 7" id="KW-0067">ATP-binding</keyword>
<gene>
    <name evidence="10" type="primary">KNAG0J02280</name>
    <name evidence="10" type="ordered locus">KNAG_0J02280</name>
</gene>
<evidence type="ECO:0000256" key="6">
    <source>
        <dbReference type="PROSITE-ProRule" id="PRU10133"/>
    </source>
</evidence>
<dbReference type="KEGG" id="kng:KNAG_0J02280"/>
<dbReference type="SUPFAM" id="SSF54495">
    <property type="entry name" value="UBC-like"/>
    <property type="match status" value="1"/>
</dbReference>
<reference evidence="11" key="2">
    <citation type="submission" date="2012-08" db="EMBL/GenBank/DDBJ databases">
        <title>Genome sequence of Kazachstania naganishii.</title>
        <authorList>
            <person name="Gordon J.L."/>
            <person name="Armisen D."/>
            <person name="Proux-Wera E."/>
            <person name="OhEigeartaigh S.S."/>
            <person name="Byrne K.P."/>
            <person name="Wolfe K.H."/>
        </authorList>
    </citation>
    <scope>NUCLEOTIDE SEQUENCE [LARGE SCALE GENOMIC DNA]</scope>
    <source>
        <strain evidence="11">ATCC MYA-139 / BCRC 22969 / CBS 8797 / CCRC 22969 / KCTC 17520 / NBRC 10181 / NCYC 3082</strain>
    </source>
</reference>
<feature type="domain" description="UBC core" evidence="9">
    <location>
        <begin position="8"/>
        <end position="170"/>
    </location>
</feature>